<dbReference type="OMA" id="ATSICKP"/>
<dbReference type="SMART" id="SM01329">
    <property type="entry name" value="Iso_dh"/>
    <property type="match status" value="1"/>
</dbReference>
<accession>A0A4X2KAP1</accession>
<dbReference type="PANTHER" id="PTHR11835">
    <property type="entry name" value="DECARBOXYLATING DEHYDROGENASES-ISOCITRATE, ISOPROPYLMALATE, TARTRATE"/>
    <property type="match status" value="1"/>
</dbReference>
<dbReference type="STRING" id="29139.ENSVURP00010006265"/>
<dbReference type="Proteomes" id="UP000314987">
    <property type="component" value="Unassembled WGS sequence"/>
</dbReference>
<dbReference type="GO" id="GO:0005739">
    <property type="term" value="C:mitochondrion"/>
    <property type="evidence" value="ECO:0007669"/>
    <property type="project" value="TreeGrafter"/>
</dbReference>
<comment type="similarity">
    <text evidence="1">Belongs to the isocitrate and isopropylmalate dehydrogenases family.</text>
</comment>
<sequence length="345" mass="37165">MVTKVVTAASSTTTAILKLGAISRPGEVLGAREASWRRFSSQTIPPSGKYGGRHTVTMIPSDGIGPKVRVSSNADKEDVRSAIVAIRRNRVALKGNIETNHNLPPSYKSRNNVLRTSLDLYANVIHCKSPPGVVTRHKNRDSLIVRETTEGECSSLEHDSVSGVSLSIAEYAFRLAQETGRKKVTAVHKADVMKLGVGLFLQCCKEVAAGYPSITFESMIVDNTTMQLVSWPQQFDVMVMPNLYGNMVNNVCTGLVGGPGLVAGANYGHVYAMFETATQNTGKSIANKNIANPTDTLLASCMMLDHLKLHSYATSIRKAVLPSSPSTPPSSCAAYLLAPNKLFVR</sequence>
<dbReference type="AlphaFoldDB" id="A0A4X2KAP1"/>
<protein>
    <recommendedName>
        <fullName evidence="4">Isopropylmalate dehydrogenase-like domain-containing protein</fullName>
    </recommendedName>
</protein>
<dbReference type="SUPFAM" id="SSF53659">
    <property type="entry name" value="Isocitrate/Isopropylmalate dehydrogenase-like"/>
    <property type="match status" value="1"/>
</dbReference>
<name>A0A4X2KAP1_VOMUR</name>
<evidence type="ECO:0000256" key="3">
    <source>
        <dbReference type="ARBA" id="ARBA00022532"/>
    </source>
</evidence>
<comment type="subunit">
    <text evidence="2">Heterooligomer of subunits alpha (IDH3A), beta (IDH3B), and gamma (IDH3G) in the apparent ratio of 2:1:1. The heterodimer containing one IDH3A and one IDH3B subunit and the heterodimer containing one IDH3A and one IDH3G subunit assemble into a heterotetramer (which contains two subunits of IDH3A, one of IDH3B and one of IDH3G) and further into the heterooctamer.</text>
</comment>
<dbReference type="GO" id="GO:0006099">
    <property type="term" value="P:tricarboxylic acid cycle"/>
    <property type="evidence" value="ECO:0007669"/>
    <property type="project" value="UniProtKB-KW"/>
</dbReference>
<evidence type="ECO:0000256" key="1">
    <source>
        <dbReference type="ARBA" id="ARBA00007769"/>
    </source>
</evidence>
<proteinExistence type="inferred from homology"/>
<evidence type="ECO:0000259" key="4">
    <source>
        <dbReference type="SMART" id="SM01329"/>
    </source>
</evidence>
<reference evidence="5" key="2">
    <citation type="submission" date="2025-08" db="UniProtKB">
        <authorList>
            <consortium name="Ensembl"/>
        </authorList>
    </citation>
    <scope>IDENTIFICATION</scope>
</reference>
<reference evidence="6" key="1">
    <citation type="submission" date="2018-12" db="EMBL/GenBank/DDBJ databases">
        <authorList>
            <person name="Yazar S."/>
        </authorList>
    </citation>
    <scope>NUCLEOTIDE SEQUENCE [LARGE SCALE GENOMIC DNA]</scope>
</reference>
<dbReference type="GO" id="GO:0006102">
    <property type="term" value="P:isocitrate metabolic process"/>
    <property type="evidence" value="ECO:0007669"/>
    <property type="project" value="TreeGrafter"/>
</dbReference>
<dbReference type="Pfam" id="PF00180">
    <property type="entry name" value="Iso_dh"/>
    <property type="match status" value="1"/>
</dbReference>
<evidence type="ECO:0000256" key="2">
    <source>
        <dbReference type="ARBA" id="ARBA00011525"/>
    </source>
</evidence>
<dbReference type="Gene3D" id="3.40.718.10">
    <property type="entry name" value="Isopropylmalate Dehydrogenase"/>
    <property type="match status" value="1"/>
</dbReference>
<keyword evidence="3" id="KW-0816">Tricarboxylic acid cycle</keyword>
<keyword evidence="6" id="KW-1185">Reference proteome</keyword>
<dbReference type="InterPro" id="IPR024084">
    <property type="entry name" value="IsoPropMal-DH-like_dom"/>
</dbReference>
<dbReference type="GeneTree" id="ENSGT00950000182989"/>
<organism evidence="5 6">
    <name type="scientific">Vombatus ursinus</name>
    <name type="common">Common wombat</name>
    <dbReference type="NCBI Taxonomy" id="29139"/>
    <lineage>
        <taxon>Eukaryota</taxon>
        <taxon>Metazoa</taxon>
        <taxon>Chordata</taxon>
        <taxon>Craniata</taxon>
        <taxon>Vertebrata</taxon>
        <taxon>Euteleostomi</taxon>
        <taxon>Mammalia</taxon>
        <taxon>Metatheria</taxon>
        <taxon>Diprotodontia</taxon>
        <taxon>Vombatidae</taxon>
        <taxon>Vombatus</taxon>
    </lineage>
</organism>
<feature type="domain" description="Isopropylmalate dehydrogenase-like" evidence="4">
    <location>
        <begin position="55"/>
        <end position="339"/>
    </location>
</feature>
<evidence type="ECO:0000313" key="6">
    <source>
        <dbReference type="Proteomes" id="UP000314987"/>
    </source>
</evidence>
<reference evidence="5" key="3">
    <citation type="submission" date="2025-09" db="UniProtKB">
        <authorList>
            <consortium name="Ensembl"/>
        </authorList>
    </citation>
    <scope>IDENTIFICATION</scope>
</reference>
<evidence type="ECO:0000313" key="5">
    <source>
        <dbReference type="Ensembl" id="ENSVURP00010006265.1"/>
    </source>
</evidence>
<dbReference type="Ensembl" id="ENSVURT00010007085.1">
    <property type="protein sequence ID" value="ENSVURP00010006265.1"/>
    <property type="gene ID" value="ENSVURG00010004857.1"/>
</dbReference>
<dbReference type="PANTHER" id="PTHR11835:SF60">
    <property type="entry name" value="ISOCITRATE DEHYDROGENASE [NAD] SUBUNIT, MITOCHONDRIAL"/>
    <property type="match status" value="1"/>
</dbReference>